<evidence type="ECO:0000313" key="9">
    <source>
        <dbReference type="Proteomes" id="UP001153737"/>
    </source>
</evidence>
<feature type="region of interest" description="Disordered" evidence="5">
    <location>
        <begin position="355"/>
        <end position="378"/>
    </location>
</feature>
<evidence type="ECO:0000313" key="8">
    <source>
        <dbReference type="EMBL" id="CAH1118944.1"/>
    </source>
</evidence>
<evidence type="ECO:0000256" key="1">
    <source>
        <dbReference type="ARBA" id="ARBA00004613"/>
    </source>
</evidence>
<organism evidence="8 9">
    <name type="scientific">Phaedon cochleariae</name>
    <name type="common">Mustard beetle</name>
    <dbReference type="NCBI Taxonomy" id="80249"/>
    <lineage>
        <taxon>Eukaryota</taxon>
        <taxon>Metazoa</taxon>
        <taxon>Ecdysozoa</taxon>
        <taxon>Arthropoda</taxon>
        <taxon>Hexapoda</taxon>
        <taxon>Insecta</taxon>
        <taxon>Pterygota</taxon>
        <taxon>Neoptera</taxon>
        <taxon>Endopterygota</taxon>
        <taxon>Coleoptera</taxon>
        <taxon>Polyphaga</taxon>
        <taxon>Cucujiformia</taxon>
        <taxon>Chrysomeloidea</taxon>
        <taxon>Chrysomelidae</taxon>
        <taxon>Chrysomelinae</taxon>
        <taxon>Chrysomelini</taxon>
        <taxon>Phaedon</taxon>
    </lineage>
</organism>
<keyword evidence="6" id="KW-1133">Transmembrane helix</keyword>
<dbReference type="GO" id="GO:0016042">
    <property type="term" value="P:lipid catabolic process"/>
    <property type="evidence" value="ECO:0007669"/>
    <property type="project" value="TreeGrafter"/>
</dbReference>
<feature type="transmembrane region" description="Helical" evidence="6">
    <location>
        <begin position="7"/>
        <end position="30"/>
    </location>
</feature>
<dbReference type="AlphaFoldDB" id="A0A9P0DA99"/>
<feature type="domain" description="Lipase" evidence="7">
    <location>
        <begin position="121"/>
        <end position="346"/>
    </location>
</feature>
<dbReference type="InterPro" id="IPR029058">
    <property type="entry name" value="AB_hydrolase_fold"/>
</dbReference>
<reference evidence="8" key="2">
    <citation type="submission" date="2022-10" db="EMBL/GenBank/DDBJ databases">
        <authorList>
            <consortium name="ENA_rothamsted_submissions"/>
            <consortium name="culmorum"/>
            <person name="King R."/>
        </authorList>
    </citation>
    <scope>NUCLEOTIDE SEQUENCE</scope>
</reference>
<reference evidence="8" key="1">
    <citation type="submission" date="2022-01" db="EMBL/GenBank/DDBJ databases">
        <authorList>
            <person name="King R."/>
        </authorList>
    </citation>
    <scope>NUCLEOTIDE SEQUENCE</scope>
</reference>
<comment type="similarity">
    <text evidence="2 4">Belongs to the AB hydrolase superfamily. Lipase family.</text>
</comment>
<dbReference type="Pfam" id="PF00151">
    <property type="entry name" value="Lipase"/>
    <property type="match status" value="1"/>
</dbReference>
<dbReference type="CDD" id="cd00707">
    <property type="entry name" value="Pancreat_lipase_like"/>
    <property type="match status" value="1"/>
</dbReference>
<dbReference type="OrthoDB" id="199913at2759"/>
<evidence type="ECO:0000259" key="7">
    <source>
        <dbReference type="Pfam" id="PF00151"/>
    </source>
</evidence>
<keyword evidence="9" id="KW-1185">Reference proteome</keyword>
<dbReference type="PANTHER" id="PTHR11610:SF173">
    <property type="entry name" value="LIPASE DOMAIN-CONTAINING PROTEIN-RELATED"/>
    <property type="match status" value="1"/>
</dbReference>
<sequence length="378" mass="41503">MNKSAILLITFLCGIILISVLTAVLVYFPVSKSSATDGPPENGTLKYSREMMQKEYPGLGTDYVIFEGDNGEKIYAYLKGDGPMQGYDLFNNLNVFTTLVASASTDLSYIQDVFSVLEEIVSFTLYTREHPEGIKVESLEDVADGFNATRKTKFITHGWMSSGSSETCMNIKEGFLNRSDVNVFIMDWSLVADVIVYPVPAAATRPISVYLAEFVNYLIEYVGVDPIDVHFVGHSLGAHISGFAGRQIRAGKIGRITGLDPALPLFDSNPEERINHNDSHFVDIIHTCAGFLGIEDAIGHADFYPNGGTAPQPGCSYFDLTESCSHGKSWKLFAKSITIPDPLLACKDKKDKKQCEDGVPMGEPTPSHARGTYYLKTD</sequence>
<keyword evidence="3" id="KW-0964">Secreted</keyword>
<comment type="subcellular location">
    <subcellularLocation>
        <location evidence="1">Secreted</location>
    </subcellularLocation>
</comment>
<dbReference type="EMBL" id="OU896718">
    <property type="protein sequence ID" value="CAH1118944.1"/>
    <property type="molecule type" value="Genomic_DNA"/>
</dbReference>
<evidence type="ECO:0000256" key="2">
    <source>
        <dbReference type="ARBA" id="ARBA00010701"/>
    </source>
</evidence>
<keyword evidence="6" id="KW-0812">Transmembrane</keyword>
<dbReference type="PANTHER" id="PTHR11610">
    <property type="entry name" value="LIPASE"/>
    <property type="match status" value="1"/>
</dbReference>
<name>A0A9P0DA99_PHACE</name>
<protein>
    <recommendedName>
        <fullName evidence="7">Lipase domain-containing protein</fullName>
    </recommendedName>
</protein>
<dbReference type="PRINTS" id="PR00821">
    <property type="entry name" value="TAGLIPASE"/>
</dbReference>
<dbReference type="GO" id="GO:0016298">
    <property type="term" value="F:lipase activity"/>
    <property type="evidence" value="ECO:0007669"/>
    <property type="project" value="InterPro"/>
</dbReference>
<dbReference type="InterPro" id="IPR033906">
    <property type="entry name" value="Lipase_N"/>
</dbReference>
<dbReference type="InterPro" id="IPR000734">
    <property type="entry name" value="TAG_lipase"/>
</dbReference>
<evidence type="ECO:0000256" key="6">
    <source>
        <dbReference type="SAM" id="Phobius"/>
    </source>
</evidence>
<dbReference type="Proteomes" id="UP001153737">
    <property type="component" value="Chromosome 12"/>
</dbReference>
<evidence type="ECO:0000256" key="5">
    <source>
        <dbReference type="SAM" id="MobiDB-lite"/>
    </source>
</evidence>
<evidence type="ECO:0000256" key="4">
    <source>
        <dbReference type="RuleBase" id="RU004262"/>
    </source>
</evidence>
<dbReference type="GO" id="GO:0017171">
    <property type="term" value="F:serine hydrolase activity"/>
    <property type="evidence" value="ECO:0007669"/>
    <property type="project" value="TreeGrafter"/>
</dbReference>
<dbReference type="GO" id="GO:0005615">
    <property type="term" value="C:extracellular space"/>
    <property type="evidence" value="ECO:0007669"/>
    <property type="project" value="TreeGrafter"/>
</dbReference>
<dbReference type="SUPFAM" id="SSF53474">
    <property type="entry name" value="alpha/beta-Hydrolases"/>
    <property type="match status" value="1"/>
</dbReference>
<dbReference type="Gene3D" id="3.40.50.1820">
    <property type="entry name" value="alpha/beta hydrolase"/>
    <property type="match status" value="1"/>
</dbReference>
<proteinExistence type="inferred from homology"/>
<gene>
    <name evidence="8" type="ORF">PHAECO_LOCUS3009</name>
</gene>
<accession>A0A9P0DA99</accession>
<evidence type="ECO:0000256" key="3">
    <source>
        <dbReference type="ARBA" id="ARBA00022525"/>
    </source>
</evidence>
<keyword evidence="6" id="KW-0472">Membrane</keyword>
<dbReference type="InterPro" id="IPR013818">
    <property type="entry name" value="Lipase"/>
</dbReference>